<gene>
    <name evidence="9" type="primary">rnc</name>
    <name evidence="12" type="ORF">N47_G33480</name>
</gene>
<keyword evidence="3 9" id="KW-0698">rRNA processing</keyword>
<evidence type="ECO:0000256" key="1">
    <source>
        <dbReference type="ARBA" id="ARBA00000109"/>
    </source>
</evidence>
<organism evidence="12">
    <name type="scientific">uncultured Desulfobacterium sp</name>
    <dbReference type="NCBI Taxonomy" id="201089"/>
    <lineage>
        <taxon>Bacteria</taxon>
        <taxon>Pseudomonadati</taxon>
        <taxon>Thermodesulfobacteriota</taxon>
        <taxon>Desulfobacteria</taxon>
        <taxon>Desulfobacterales</taxon>
        <taxon>Desulfobacteriaceae</taxon>
        <taxon>Desulfobacterium</taxon>
        <taxon>environmental samples</taxon>
    </lineage>
</organism>
<dbReference type="GO" id="GO:0006397">
    <property type="term" value="P:mRNA processing"/>
    <property type="evidence" value="ECO:0007669"/>
    <property type="project" value="UniProtKB-UniRule"/>
</dbReference>
<dbReference type="CDD" id="cd00593">
    <property type="entry name" value="RIBOc"/>
    <property type="match status" value="1"/>
</dbReference>
<comment type="function">
    <text evidence="9">Digests double-stranded RNA. Involved in the processing of primary rRNA transcript to yield the immediate precursors to the large and small rRNAs (23S and 16S). Processes some mRNAs, and tRNAs when they are encoded in the rRNA operon. Processes pre-crRNA and tracrRNA of type II CRISPR loci if present in the organism.</text>
</comment>
<evidence type="ECO:0000256" key="7">
    <source>
        <dbReference type="ARBA" id="ARBA00022801"/>
    </source>
</evidence>
<evidence type="ECO:0000256" key="6">
    <source>
        <dbReference type="ARBA" id="ARBA00022759"/>
    </source>
</evidence>
<dbReference type="PROSITE" id="PS50142">
    <property type="entry name" value="RNASE_3_2"/>
    <property type="match status" value="1"/>
</dbReference>
<dbReference type="PANTHER" id="PTHR11207">
    <property type="entry name" value="RIBONUCLEASE III"/>
    <property type="match status" value="1"/>
</dbReference>
<dbReference type="PROSITE" id="PS00517">
    <property type="entry name" value="RNASE_3_1"/>
    <property type="match status" value="1"/>
</dbReference>
<keyword evidence="9" id="KW-0699">rRNA-binding</keyword>
<protein>
    <recommendedName>
        <fullName evidence="9">Ribonuclease 3</fullName>
        <ecNumber evidence="9">3.1.26.3</ecNumber>
    </recommendedName>
    <alternativeName>
        <fullName evidence="9">Ribonuclease III</fullName>
        <shortName evidence="9">RNase III</shortName>
    </alternativeName>
</protein>
<feature type="binding site" evidence="9">
    <location>
        <position position="29"/>
    </location>
    <ligand>
        <name>Mg(2+)</name>
        <dbReference type="ChEBI" id="CHEBI:18420"/>
    </ligand>
</feature>
<evidence type="ECO:0000313" key="12">
    <source>
        <dbReference type="EMBL" id="CBX28024.1"/>
    </source>
</evidence>
<dbReference type="PANTHER" id="PTHR11207:SF0">
    <property type="entry name" value="RIBONUCLEASE 3"/>
    <property type="match status" value="1"/>
</dbReference>
<evidence type="ECO:0000256" key="5">
    <source>
        <dbReference type="ARBA" id="ARBA00022722"/>
    </source>
</evidence>
<name>E1YBT0_9BACT</name>
<dbReference type="InterPro" id="IPR036389">
    <property type="entry name" value="RNase_III_sf"/>
</dbReference>
<comment type="subcellular location">
    <subcellularLocation>
        <location evidence="9">Cytoplasm</location>
    </subcellularLocation>
</comment>
<feature type="active site" evidence="9">
    <location>
        <position position="33"/>
    </location>
</feature>
<keyword evidence="7 9" id="KW-0378">Hydrolase</keyword>
<evidence type="ECO:0000256" key="4">
    <source>
        <dbReference type="ARBA" id="ARBA00022664"/>
    </source>
</evidence>
<dbReference type="NCBIfam" id="TIGR02191">
    <property type="entry name" value="RNaseIII"/>
    <property type="match status" value="1"/>
</dbReference>
<keyword evidence="6 9" id="KW-0255">Endonuclease</keyword>
<dbReference type="GO" id="GO:0004525">
    <property type="term" value="F:ribonuclease III activity"/>
    <property type="evidence" value="ECO:0007669"/>
    <property type="project" value="UniProtKB-UniRule"/>
</dbReference>
<keyword evidence="9" id="KW-0819">tRNA processing</keyword>
<dbReference type="GO" id="GO:0008033">
    <property type="term" value="P:tRNA processing"/>
    <property type="evidence" value="ECO:0007669"/>
    <property type="project" value="UniProtKB-KW"/>
</dbReference>
<feature type="binding site" evidence="9">
    <location>
        <position position="105"/>
    </location>
    <ligand>
        <name>Mg(2+)</name>
        <dbReference type="ChEBI" id="CHEBI:18420"/>
    </ligand>
</feature>
<dbReference type="Gene3D" id="3.30.160.20">
    <property type="match status" value="1"/>
</dbReference>
<comment type="cofactor">
    <cofactor evidence="9">
        <name>Mg(2+)</name>
        <dbReference type="ChEBI" id="CHEBI:18420"/>
    </cofactor>
</comment>
<reference evidence="12" key="1">
    <citation type="journal article" date="2011" name="Environ. Microbiol.">
        <title>Genomic insights into the metabolic potential of the polycyclic aromatic hydrocarbon degrading sulfate-reducing Deltaproteobacterium N47.</title>
        <authorList>
            <person name="Bergmann F."/>
            <person name="Selesi D."/>
            <person name="Weinmaier T."/>
            <person name="Tischler P."/>
            <person name="Rattei T."/>
            <person name="Meckenstock R.U."/>
        </authorList>
    </citation>
    <scope>NUCLEOTIDE SEQUENCE</scope>
</reference>
<dbReference type="SUPFAM" id="SSF54768">
    <property type="entry name" value="dsRNA-binding domain-like"/>
    <property type="match status" value="1"/>
</dbReference>
<evidence type="ECO:0000259" key="10">
    <source>
        <dbReference type="PROSITE" id="PS50137"/>
    </source>
</evidence>
<keyword evidence="9" id="KW-0460">Magnesium</keyword>
<dbReference type="InterPro" id="IPR011907">
    <property type="entry name" value="RNase_III"/>
</dbReference>
<dbReference type="GO" id="GO:0006364">
    <property type="term" value="P:rRNA processing"/>
    <property type="evidence" value="ECO:0007669"/>
    <property type="project" value="UniProtKB-UniRule"/>
</dbReference>
<keyword evidence="8 9" id="KW-0694">RNA-binding</keyword>
<dbReference type="SUPFAM" id="SSF69065">
    <property type="entry name" value="RNase III domain-like"/>
    <property type="match status" value="1"/>
</dbReference>
<dbReference type="EC" id="3.1.26.3" evidence="9"/>
<comment type="similarity">
    <text evidence="2">Belongs to the ribonuclease III family.</text>
</comment>
<keyword evidence="4 9" id="KW-0507">mRNA processing</keyword>
<dbReference type="CDD" id="cd10845">
    <property type="entry name" value="DSRM_RNAse_III_family"/>
    <property type="match status" value="1"/>
</dbReference>
<dbReference type="Pfam" id="PF00035">
    <property type="entry name" value="dsrm"/>
    <property type="match status" value="1"/>
</dbReference>
<dbReference type="GO" id="GO:0019843">
    <property type="term" value="F:rRNA binding"/>
    <property type="evidence" value="ECO:0007669"/>
    <property type="project" value="UniProtKB-KW"/>
</dbReference>
<feature type="domain" description="DRBM" evidence="10">
    <location>
        <begin position="143"/>
        <end position="211"/>
    </location>
</feature>
<comment type="subunit">
    <text evidence="9">Homodimer.</text>
</comment>
<dbReference type="InterPro" id="IPR000999">
    <property type="entry name" value="RNase_III_dom"/>
</dbReference>
<dbReference type="GO" id="GO:0046872">
    <property type="term" value="F:metal ion binding"/>
    <property type="evidence" value="ECO:0007669"/>
    <property type="project" value="UniProtKB-KW"/>
</dbReference>
<sequence length="220" mass="24356">MNFLVESLRHSSFVNEQSDTQIRDNERLEFLGDAVLNLAIGHIIINRFPELDEGDLSRVRSNLVNELQVAEVARSLDLGSYIQLGKGEFLTNGRNKNSILANTFEAVVAAIYLDGGYDNAFRIIEKIYLPILKLSGKSAAAYDFKSKVQELVQTGQEIKPAYNVVEESGPDHDKIFKVELTINDLQTVGYGKSKKLAEQDAASKAFDILADKSKTSADAQ</sequence>
<feature type="active site" evidence="9">
    <location>
        <position position="105"/>
    </location>
</feature>
<dbReference type="PROSITE" id="PS50137">
    <property type="entry name" value="DS_RBD"/>
    <property type="match status" value="1"/>
</dbReference>
<keyword evidence="9" id="KW-0479">Metal-binding</keyword>
<evidence type="ECO:0000256" key="3">
    <source>
        <dbReference type="ARBA" id="ARBA00022552"/>
    </source>
</evidence>
<dbReference type="GO" id="GO:0005737">
    <property type="term" value="C:cytoplasm"/>
    <property type="evidence" value="ECO:0007669"/>
    <property type="project" value="UniProtKB-SubCell"/>
</dbReference>
<feature type="domain" description="RNase III" evidence="11">
    <location>
        <begin position="1"/>
        <end position="116"/>
    </location>
</feature>
<dbReference type="HAMAP" id="MF_00104">
    <property type="entry name" value="RNase_III"/>
    <property type="match status" value="1"/>
</dbReference>
<keyword evidence="9" id="KW-0963">Cytoplasm</keyword>
<dbReference type="Gene3D" id="1.10.1520.10">
    <property type="entry name" value="Ribonuclease III domain"/>
    <property type="match status" value="1"/>
</dbReference>
<evidence type="ECO:0000259" key="11">
    <source>
        <dbReference type="PROSITE" id="PS50142"/>
    </source>
</evidence>
<dbReference type="AlphaFoldDB" id="E1YBT0"/>
<proteinExistence type="inferred from homology"/>
<accession>E1YBT0</accession>
<dbReference type="GO" id="GO:0003725">
    <property type="term" value="F:double-stranded RNA binding"/>
    <property type="evidence" value="ECO:0007669"/>
    <property type="project" value="TreeGrafter"/>
</dbReference>
<feature type="binding site" evidence="9">
    <location>
        <position position="102"/>
    </location>
    <ligand>
        <name>Mg(2+)</name>
        <dbReference type="ChEBI" id="CHEBI:18420"/>
    </ligand>
</feature>
<evidence type="ECO:0000256" key="8">
    <source>
        <dbReference type="ARBA" id="ARBA00022884"/>
    </source>
</evidence>
<evidence type="ECO:0000256" key="9">
    <source>
        <dbReference type="HAMAP-Rule" id="MF_00104"/>
    </source>
</evidence>
<dbReference type="SMART" id="SM00358">
    <property type="entry name" value="DSRM"/>
    <property type="match status" value="1"/>
</dbReference>
<comment type="catalytic activity">
    <reaction evidence="1 9">
        <text>Endonucleolytic cleavage to 5'-phosphomonoester.</text>
        <dbReference type="EC" id="3.1.26.3"/>
    </reaction>
</comment>
<dbReference type="SMART" id="SM00535">
    <property type="entry name" value="RIBOc"/>
    <property type="match status" value="1"/>
</dbReference>
<evidence type="ECO:0000256" key="2">
    <source>
        <dbReference type="ARBA" id="ARBA00010183"/>
    </source>
</evidence>
<dbReference type="EMBL" id="FR695868">
    <property type="protein sequence ID" value="CBX28024.1"/>
    <property type="molecule type" value="Genomic_DNA"/>
</dbReference>
<keyword evidence="5 9" id="KW-0540">Nuclease</keyword>
<dbReference type="GO" id="GO:0010468">
    <property type="term" value="P:regulation of gene expression"/>
    <property type="evidence" value="ECO:0007669"/>
    <property type="project" value="TreeGrafter"/>
</dbReference>
<dbReference type="FunFam" id="1.10.1520.10:FF:000001">
    <property type="entry name" value="Ribonuclease 3"/>
    <property type="match status" value="1"/>
</dbReference>
<dbReference type="InterPro" id="IPR014720">
    <property type="entry name" value="dsRBD_dom"/>
</dbReference>
<dbReference type="Pfam" id="PF14622">
    <property type="entry name" value="Ribonucleas_3_3"/>
    <property type="match status" value="1"/>
</dbReference>